<dbReference type="Pfam" id="PF03382">
    <property type="entry name" value="DUF285"/>
    <property type="match status" value="3"/>
</dbReference>
<dbReference type="Gene3D" id="2.60.120.200">
    <property type="match status" value="1"/>
</dbReference>
<evidence type="ECO:0000256" key="2">
    <source>
        <dbReference type="ARBA" id="ARBA00022737"/>
    </source>
</evidence>
<protein>
    <recommendedName>
        <fullName evidence="6">Surface protein</fullName>
    </recommendedName>
</protein>
<proteinExistence type="predicted"/>
<keyword evidence="3" id="KW-1133">Transmembrane helix</keyword>
<dbReference type="Gene3D" id="3.80.10.10">
    <property type="entry name" value="Ribonuclease Inhibitor"/>
    <property type="match status" value="1"/>
</dbReference>
<dbReference type="PANTHER" id="PTHR46652">
    <property type="entry name" value="LEUCINE-RICH REPEAT AND IQ DOMAIN-CONTAINING PROTEIN 1-RELATED"/>
    <property type="match status" value="1"/>
</dbReference>
<keyword evidence="1" id="KW-0433">Leucine-rich repeat</keyword>
<evidence type="ECO:0000313" key="4">
    <source>
        <dbReference type="EMBL" id="BDR57924.1"/>
    </source>
</evidence>
<dbReference type="EMBL" id="AP026802">
    <property type="protein sequence ID" value="BDR57924.1"/>
    <property type="molecule type" value="Genomic_DNA"/>
</dbReference>
<keyword evidence="3" id="KW-0812">Transmembrane</keyword>
<name>A0AAU9D2G2_9LACO</name>
<reference evidence="4 5" key="1">
    <citation type="journal article" date="2023" name="Microbiol. Spectr.">
        <title>Symbiosis of Carpenter Bees with Uncharacterized Lactic Acid Bacteria Showing NAD Auxotrophy.</title>
        <authorList>
            <person name="Kawasaki S."/>
            <person name="Ozawa K."/>
            <person name="Mori T."/>
            <person name="Yamamoto A."/>
            <person name="Ito M."/>
            <person name="Ohkuma M."/>
            <person name="Sakamoto M."/>
            <person name="Matsutani M."/>
        </authorList>
    </citation>
    <scope>NUCLEOTIDE SEQUENCE [LARGE SCALE GENOMIC DNA]</scope>
    <source>
        <strain evidence="4 5">XA3</strain>
    </source>
</reference>
<dbReference type="InterPro" id="IPR011889">
    <property type="entry name" value="Liste_lipo_26"/>
</dbReference>
<sequence>MRLAKKLGYILVLLIGILTLFFSLNFKQEIKAVEFPQNVSISNSNKKNDEKESIFGSFSKIQPRGSGSQTPVSMGPGDSQNFFATVGSAVAKVNDDGTWDTISINEPKYYQVGAVTLNATVDMTKDFNFSWNLKIERSSLAFLADGLGFIFHPLYSPGETITDLQGGSPYVLPAVFGRHSDTTPVTTTDDPDLGQNIHSIGINGGDLGISDIMNAISFKIDTNYNGVMGTRVANTPYGSTSHYLDVDRYPDDYYAGTTSGGVANGSFVTTDNTGFSSASQYSAPLNGLAVTPKSNSFGSVSGDAIVVPDNTWRPMQIFYTAATHTLKVTIGDAATGGQVNWTKVLNANEQAIIASKPSWAFSVLGSTGAGVEGNTIKNIRGTFTPGDSVITTRYIDENGNDLQPPVSTLEANWQVTHPGSTQFVDSSSPATIVKNGKIYRRAQVNGTFFNNNTRTNKRLGAPGSGSTVDTSGGNVTVTTNFENIIFVNYVYRQEFPQGSTDVTSDLQLSTDGTTFSKTANIHPGDEVTFKYTAKNNTLPGVWSKVTAVQSLSGLFTPKGTLPAGVTQKDGSLYVPIKVGAINDIRTGETGTNTVKLKYEGVEKASLTANDAGQITITNNPATSGAPKTSTIVSKVSIYDQSNQLIDDNGNPVYGSYFYNPSNPNAPLASTDTVYNTANFAPMTDSVTVNDLGWWDFNATTKVLTIYPHELNYVRDNEYIASENTYGFPWWGSRLQIEKTIIKPGVTAKGRLRTLFYDHENMTSIEGLEDLDTSEVTDMYFMFCQCNSLINLNVSNFNTSKVTDMRTMFGNCWSLTSLDVKNFDTHNVTYMSEMFKSCKKVTNLEVKDFDTSKVTSMRYLFSGCESLTSLDVTGFNTSNVTDMGYVFSSCSSITNLDLRSFDTSKVTDMKFMFGYCTSLSDLKWNATKFNTNNVTEMEYMFRDCSSLKNIDVSHFNTSKVTNVNYMFNGCTSLASLDLSSFDLTNVVHKGSLNHVESGYNEMLSDTPKLWKLTLGPNTKIPDVTVSGTLISAKLKDPTPGNKVIDLNSPVPPNPQYYVTNAQWREASTDDFLHEPDGAAKTAAEIMSESATANRKRTYVWDQIGKQTLEATPGNIDLGTHAGHLKNQEYKSSAQNLKLTDNRNVRTGKNWRIEAAVTKPFKHATDPTKVINGDPLYYHDTTSGTTTHLTSTAQVLYNGTATNLYQDVKDYPWNLSFKASPSDIPKAGKYNATTTFTLVSALP</sequence>
<dbReference type="Proteomes" id="UP001321861">
    <property type="component" value="Chromosome"/>
</dbReference>
<dbReference type="AlphaFoldDB" id="A0AAU9D2G2"/>
<dbReference type="InterPro" id="IPR005046">
    <property type="entry name" value="DUF285"/>
</dbReference>
<accession>A0AAU9D2G2</accession>
<keyword evidence="3" id="KW-0472">Membrane</keyword>
<evidence type="ECO:0000256" key="1">
    <source>
        <dbReference type="ARBA" id="ARBA00022614"/>
    </source>
</evidence>
<evidence type="ECO:0000256" key="3">
    <source>
        <dbReference type="SAM" id="Phobius"/>
    </source>
</evidence>
<organism evidence="4 5">
    <name type="scientific">Xylocopilactobacillus apicola</name>
    <dbReference type="NCBI Taxonomy" id="2932184"/>
    <lineage>
        <taxon>Bacteria</taxon>
        <taxon>Bacillati</taxon>
        <taxon>Bacillota</taxon>
        <taxon>Bacilli</taxon>
        <taxon>Lactobacillales</taxon>
        <taxon>Lactobacillaceae</taxon>
        <taxon>Xylocopilactobacillus</taxon>
    </lineage>
</organism>
<evidence type="ECO:0000313" key="5">
    <source>
        <dbReference type="Proteomes" id="UP001321861"/>
    </source>
</evidence>
<dbReference type="PANTHER" id="PTHR46652:SF3">
    <property type="entry name" value="LEUCINE-RICH REPEAT-CONTAINING PROTEIN 9"/>
    <property type="match status" value="1"/>
</dbReference>
<gene>
    <name evidence="4" type="ORF">XA3_03650</name>
</gene>
<dbReference type="InterPro" id="IPR032675">
    <property type="entry name" value="LRR_dom_sf"/>
</dbReference>
<dbReference type="SUPFAM" id="SSF52058">
    <property type="entry name" value="L domain-like"/>
    <property type="match status" value="1"/>
</dbReference>
<feature type="transmembrane region" description="Helical" evidence="3">
    <location>
        <begin position="7"/>
        <end position="26"/>
    </location>
</feature>
<dbReference type="RefSeq" id="WP_317635852.1">
    <property type="nucleotide sequence ID" value="NZ_AP026802.1"/>
</dbReference>
<dbReference type="InterPro" id="IPR050836">
    <property type="entry name" value="SDS22/Internalin_LRR"/>
</dbReference>
<dbReference type="KEGG" id="xap:XA3_03650"/>
<keyword evidence="2" id="KW-0677">Repeat</keyword>
<evidence type="ECO:0008006" key="6">
    <source>
        <dbReference type="Google" id="ProtNLM"/>
    </source>
</evidence>
<dbReference type="NCBIfam" id="TIGR02167">
    <property type="entry name" value="Liste_lipo_26"/>
    <property type="match status" value="8"/>
</dbReference>
<keyword evidence="5" id="KW-1185">Reference proteome</keyword>